<sequence length="411" mass="45029">MLVYIDRSSARDNRGQRMAIVPTLFEPVPTPFAQTTKWGDVERRSSVTDSDAEDSPSSAGGPPRSNRRATMRSSSDAHGLVFTGPKSVAVESNPIPEPGSTDVLVRTRTSAISAGTEGLIFRGDAPTNLAADDELEALDGDLSFPLRYGYAAVGEVVAVGDDVAEKWLERTVFAYNAHESHFLAEPSDLFPVPDGISPREAALFANLETAVTLTLDGEPRLGEHVAVFGQGTVGLLTTALLARAPLETLLTFEPHAKRRRHSERLGADRSFDPTDREFPDTVRAVTDARADLTYELSGNPEALNDAIASTGFDGRVLVGSWYGTKPANLDLGGRFHRDRIDIRSSQVSTIDPRLSGRWSRERRHDLTWQWLERLEVTPLITHEIPLEDAATAYELLEDRPGEAIQILLTYD</sequence>
<dbReference type="Gene3D" id="3.40.50.720">
    <property type="entry name" value="NAD(P)-binding Rossmann-like Domain"/>
    <property type="match status" value="1"/>
</dbReference>
<name>A0A1N6Y1G3_9EURY</name>
<dbReference type="PANTHER" id="PTHR43350">
    <property type="entry name" value="NAD-DEPENDENT ALCOHOL DEHYDROGENASE"/>
    <property type="match status" value="1"/>
</dbReference>
<gene>
    <name evidence="8" type="ORF">SAMN05421809_0282</name>
</gene>
<reference evidence="8 9" key="1">
    <citation type="submission" date="2017-01" db="EMBL/GenBank/DDBJ databases">
        <authorList>
            <person name="Mah S.A."/>
            <person name="Swanson W.J."/>
            <person name="Moy G.W."/>
            <person name="Vacquier V.D."/>
        </authorList>
    </citation>
    <scope>NUCLEOTIDE SEQUENCE [LARGE SCALE GENOMIC DNA]</scope>
    <source>
        <strain evidence="8 9">CGMCC 1.8909</strain>
    </source>
</reference>
<dbReference type="GO" id="GO:0016491">
    <property type="term" value="F:oxidoreductase activity"/>
    <property type="evidence" value="ECO:0007669"/>
    <property type="project" value="UniProtKB-KW"/>
</dbReference>
<dbReference type="PANTHER" id="PTHR43350:SF19">
    <property type="entry name" value="D-GULOSIDE 3-DEHYDROGENASE"/>
    <property type="match status" value="1"/>
</dbReference>
<dbReference type="Pfam" id="PF00107">
    <property type="entry name" value="ADH_zinc_N"/>
    <property type="match status" value="1"/>
</dbReference>
<dbReference type="GO" id="GO:0046872">
    <property type="term" value="F:metal ion binding"/>
    <property type="evidence" value="ECO:0007669"/>
    <property type="project" value="UniProtKB-KW"/>
</dbReference>
<dbReference type="InterPro" id="IPR013149">
    <property type="entry name" value="ADH-like_C"/>
</dbReference>
<evidence type="ECO:0000256" key="3">
    <source>
        <dbReference type="ARBA" id="ARBA00022723"/>
    </source>
</evidence>
<dbReference type="STRING" id="588898.BB347_03785"/>
<evidence type="ECO:0000313" key="9">
    <source>
        <dbReference type="Proteomes" id="UP000185687"/>
    </source>
</evidence>
<keyword evidence="3" id="KW-0479">Metal-binding</keyword>
<feature type="domain" description="Alcohol dehydrogenase-like C-terminal" evidence="7">
    <location>
        <begin position="233"/>
        <end position="349"/>
    </location>
</feature>
<keyword evidence="4" id="KW-0862">Zinc</keyword>
<organism evidence="8 9">
    <name type="scientific">Natronorubrum daqingense</name>
    <dbReference type="NCBI Taxonomy" id="588898"/>
    <lineage>
        <taxon>Archaea</taxon>
        <taxon>Methanobacteriati</taxon>
        <taxon>Methanobacteriota</taxon>
        <taxon>Stenosarchaea group</taxon>
        <taxon>Halobacteria</taxon>
        <taxon>Halobacteriales</taxon>
        <taxon>Natrialbaceae</taxon>
        <taxon>Natronorubrum</taxon>
    </lineage>
</organism>
<protein>
    <submittedName>
        <fullName evidence="8">2-desacetyl-2-hydroxyethyl bacteriochlorophyllide A dehydrogenase</fullName>
    </submittedName>
</protein>
<feature type="region of interest" description="Disordered" evidence="6">
    <location>
        <begin position="29"/>
        <end position="78"/>
    </location>
</feature>
<dbReference type="InterPro" id="IPR036291">
    <property type="entry name" value="NAD(P)-bd_dom_sf"/>
</dbReference>
<dbReference type="Gene3D" id="3.90.180.10">
    <property type="entry name" value="Medium-chain alcohol dehydrogenases, catalytic domain"/>
    <property type="match status" value="2"/>
</dbReference>
<comment type="similarity">
    <text evidence="2">Belongs to the zinc-containing alcohol dehydrogenase family.</text>
</comment>
<dbReference type="InterPro" id="IPR011032">
    <property type="entry name" value="GroES-like_sf"/>
</dbReference>
<evidence type="ECO:0000256" key="4">
    <source>
        <dbReference type="ARBA" id="ARBA00022833"/>
    </source>
</evidence>
<evidence type="ECO:0000313" key="8">
    <source>
        <dbReference type="EMBL" id="SIR08374.1"/>
    </source>
</evidence>
<evidence type="ECO:0000256" key="2">
    <source>
        <dbReference type="ARBA" id="ARBA00008072"/>
    </source>
</evidence>
<dbReference type="Proteomes" id="UP000185687">
    <property type="component" value="Unassembled WGS sequence"/>
</dbReference>
<evidence type="ECO:0000256" key="5">
    <source>
        <dbReference type="ARBA" id="ARBA00023002"/>
    </source>
</evidence>
<comment type="cofactor">
    <cofactor evidence="1">
        <name>Zn(2+)</name>
        <dbReference type="ChEBI" id="CHEBI:29105"/>
    </cofactor>
</comment>
<evidence type="ECO:0000259" key="7">
    <source>
        <dbReference type="Pfam" id="PF00107"/>
    </source>
</evidence>
<evidence type="ECO:0000256" key="6">
    <source>
        <dbReference type="SAM" id="MobiDB-lite"/>
    </source>
</evidence>
<evidence type="ECO:0000256" key="1">
    <source>
        <dbReference type="ARBA" id="ARBA00001947"/>
    </source>
</evidence>
<dbReference type="SUPFAM" id="SSF50129">
    <property type="entry name" value="GroES-like"/>
    <property type="match status" value="1"/>
</dbReference>
<keyword evidence="5" id="KW-0560">Oxidoreductase</keyword>
<dbReference type="AlphaFoldDB" id="A0A1N6Y1G3"/>
<dbReference type="EMBL" id="FTNP01000001">
    <property type="protein sequence ID" value="SIR08374.1"/>
    <property type="molecule type" value="Genomic_DNA"/>
</dbReference>
<dbReference type="CDD" id="cd08255">
    <property type="entry name" value="2-desacetyl-2-hydroxyethyl_bacteriochlorophyllide_like"/>
    <property type="match status" value="1"/>
</dbReference>
<dbReference type="SUPFAM" id="SSF51735">
    <property type="entry name" value="NAD(P)-binding Rossmann-fold domains"/>
    <property type="match status" value="1"/>
</dbReference>
<accession>A0A1N6Y1G3</accession>
<keyword evidence="9" id="KW-1185">Reference proteome</keyword>
<proteinExistence type="inferred from homology"/>